<dbReference type="SUPFAM" id="SSF49265">
    <property type="entry name" value="Fibronectin type III"/>
    <property type="match status" value="1"/>
</dbReference>
<feature type="domain" description="Fibronectin type-III" evidence="2">
    <location>
        <begin position="321"/>
        <end position="391"/>
    </location>
</feature>
<dbReference type="GO" id="GO:0000390">
    <property type="term" value="P:spliceosomal complex disassembly"/>
    <property type="evidence" value="ECO:0007669"/>
    <property type="project" value="InterPro"/>
</dbReference>
<dbReference type="Pfam" id="PF07842">
    <property type="entry name" value="GCFC"/>
    <property type="match status" value="1"/>
</dbReference>
<proteinExistence type="predicted"/>
<dbReference type="EMBL" id="CAJOBQ010000343">
    <property type="protein sequence ID" value="CAF4332975.1"/>
    <property type="molecule type" value="Genomic_DNA"/>
</dbReference>
<dbReference type="InterPro" id="IPR022783">
    <property type="entry name" value="GCFC_dom"/>
</dbReference>
<accession>A0A820JTZ6</accession>
<evidence type="ECO:0000313" key="3">
    <source>
        <dbReference type="EMBL" id="CAF4332975.1"/>
    </source>
</evidence>
<dbReference type="InterPro" id="IPR013783">
    <property type="entry name" value="Ig-like_fold"/>
</dbReference>
<sequence length="462" mass="52063">MSHTSDEQQIASIELTLVDEVISSMEKSIIDSQTRERQIREKIELLQNDLKQCKDDQKLEQVLSLINEFDEKAKAINDVSDFGVVHELFEQLKQKLLLENKKFELWHIAVDMLSNHVKEYLKLKWNINNDDDYDIIHMFLNWKTILNDDENILSPNYEISSNEKMNSYCQFVWNCWMPLVQDFIFKWNPSQSIDLIDLISRWKLCLPQQIFEHIRDEFIVQKLKLEISSFDPVLSAISIKELLNPWEELFGNHIKELYQLTEPKNGGKVNGATISGTTFTDSNLNSGSTYTFTVKAVSSSGSESSASNSATGKTTGESPAVGTPSGLIVTDTTSNSVTLKWDSVPGITTYNVYRNGNKVTSVGTTSYTDTDLNSATGYQYQVSSVKDSVEGDKSMTVTTTTLAGSTGNDCYDESNVAHVAALRAYVSFGYTFALGSNQNMGLYSMLQKTNLCKEKDFYYVIA</sequence>
<comment type="caution">
    <text evidence="3">The sequence shown here is derived from an EMBL/GenBank/DDBJ whole genome shotgun (WGS) entry which is preliminary data.</text>
</comment>
<dbReference type="AlphaFoldDB" id="A0A820JTZ6"/>
<evidence type="ECO:0000259" key="2">
    <source>
        <dbReference type="SMART" id="SM00060"/>
    </source>
</evidence>
<gene>
    <name evidence="3" type="ORF">TSG867_LOCUS8342</name>
</gene>
<organism evidence="3 4">
    <name type="scientific">Rotaria socialis</name>
    <dbReference type="NCBI Taxonomy" id="392032"/>
    <lineage>
        <taxon>Eukaryota</taxon>
        <taxon>Metazoa</taxon>
        <taxon>Spiralia</taxon>
        <taxon>Gnathifera</taxon>
        <taxon>Rotifera</taxon>
        <taxon>Eurotatoria</taxon>
        <taxon>Bdelloidea</taxon>
        <taxon>Philodinida</taxon>
        <taxon>Philodinidae</taxon>
        <taxon>Rotaria</taxon>
    </lineage>
</organism>
<dbReference type="PANTHER" id="PTHR23329">
    <property type="entry name" value="TUFTELIN-INTERACTING PROTEIN 11-RELATED"/>
    <property type="match status" value="1"/>
</dbReference>
<evidence type="ECO:0000313" key="4">
    <source>
        <dbReference type="Proteomes" id="UP000663862"/>
    </source>
</evidence>
<dbReference type="SMART" id="SM00060">
    <property type="entry name" value="FN3"/>
    <property type="match status" value="2"/>
</dbReference>
<evidence type="ECO:0000256" key="1">
    <source>
        <dbReference type="SAM" id="MobiDB-lite"/>
    </source>
</evidence>
<dbReference type="InterPro" id="IPR036116">
    <property type="entry name" value="FN3_sf"/>
</dbReference>
<dbReference type="InterPro" id="IPR003961">
    <property type="entry name" value="FN3_dom"/>
</dbReference>
<protein>
    <recommendedName>
        <fullName evidence="2">Fibronectin type-III domain-containing protein</fullName>
    </recommendedName>
</protein>
<dbReference type="Proteomes" id="UP000663862">
    <property type="component" value="Unassembled WGS sequence"/>
</dbReference>
<dbReference type="Pfam" id="PF00041">
    <property type="entry name" value="fn3"/>
    <property type="match status" value="1"/>
</dbReference>
<dbReference type="InterPro" id="IPR045211">
    <property type="entry name" value="TFP11/STIP/Ntr1"/>
</dbReference>
<name>A0A820JTZ6_9BILA</name>
<feature type="domain" description="Fibronectin type-III" evidence="2">
    <location>
        <begin position="230"/>
        <end position="304"/>
    </location>
</feature>
<reference evidence="3" key="1">
    <citation type="submission" date="2021-02" db="EMBL/GenBank/DDBJ databases">
        <authorList>
            <person name="Nowell W R."/>
        </authorList>
    </citation>
    <scope>NUCLEOTIDE SEQUENCE</scope>
</reference>
<feature type="compositionally biased region" description="Low complexity" evidence="1">
    <location>
        <begin position="300"/>
        <end position="310"/>
    </location>
</feature>
<dbReference type="PANTHER" id="PTHR23329:SF1">
    <property type="entry name" value="TUFTELIN-INTERACTING PROTEIN 11"/>
    <property type="match status" value="1"/>
</dbReference>
<feature type="region of interest" description="Disordered" evidence="1">
    <location>
        <begin position="300"/>
        <end position="327"/>
    </location>
</feature>
<dbReference type="Gene3D" id="2.60.40.10">
    <property type="entry name" value="Immunoglobulins"/>
    <property type="match status" value="2"/>
</dbReference>
<dbReference type="GO" id="GO:0071008">
    <property type="term" value="C:U2-type post-mRNA release spliceosomal complex"/>
    <property type="evidence" value="ECO:0007669"/>
    <property type="project" value="TreeGrafter"/>
</dbReference>
<dbReference type="CDD" id="cd00063">
    <property type="entry name" value="FN3"/>
    <property type="match status" value="1"/>
</dbReference>